<feature type="domain" description="SET" evidence="1">
    <location>
        <begin position="295"/>
        <end position="418"/>
    </location>
</feature>
<dbReference type="Pfam" id="PF00856">
    <property type="entry name" value="SET"/>
    <property type="match status" value="1"/>
</dbReference>
<dbReference type="Proteomes" id="UP000799324">
    <property type="component" value="Unassembled WGS sequence"/>
</dbReference>
<dbReference type="EMBL" id="MU004437">
    <property type="protein sequence ID" value="KAF2651036.1"/>
    <property type="molecule type" value="Genomic_DNA"/>
</dbReference>
<dbReference type="InterPro" id="IPR001214">
    <property type="entry name" value="SET_dom"/>
</dbReference>
<dbReference type="InterPro" id="IPR046341">
    <property type="entry name" value="SET_dom_sf"/>
</dbReference>
<name>A0A6A6STF8_9PLEO</name>
<dbReference type="OrthoDB" id="308383at2759"/>
<keyword evidence="3" id="KW-1185">Reference proteome</keyword>
<evidence type="ECO:0000313" key="2">
    <source>
        <dbReference type="EMBL" id="KAF2651036.1"/>
    </source>
</evidence>
<accession>A0A6A6STF8</accession>
<gene>
    <name evidence="2" type="ORF">K491DRAFT_607756</name>
</gene>
<evidence type="ECO:0000313" key="3">
    <source>
        <dbReference type="Proteomes" id="UP000799324"/>
    </source>
</evidence>
<dbReference type="Gene3D" id="2.170.270.10">
    <property type="entry name" value="SET domain"/>
    <property type="match status" value="1"/>
</dbReference>
<dbReference type="SUPFAM" id="SSF82199">
    <property type="entry name" value="SET domain"/>
    <property type="match status" value="1"/>
</dbReference>
<dbReference type="SMART" id="SM00317">
    <property type="entry name" value="SET"/>
    <property type="match status" value="1"/>
</dbReference>
<dbReference type="AlphaFoldDB" id="A0A6A6STF8"/>
<sequence>MSAGSVLHGVDLDSAAVRLVAAILSRQALERCMSLILSWRSRGKATRWVSLPADEVGQVAALDTQAQHFKSQSDVCTFLARLSEYDSAVRMENLKPLGIYRLSSSTIDDILRKQGLGLNKSNRQSLHNRLMNARKWVTISFHFGSGLLVLIPLESKEPYQVSQRTCRRMDDAGLQRAHQLLLKNTNTMQSLCQIGSVTEQLFKDEIEVEFTFEEQLRNVSASQVANAVAHLSAEALIQFLRPVIYSWENLWNYGGPWPRPPDWEGEWPMDPTLAPGLPCDLCEATDPCLCLINCLPIDRYRIIETSRIGRGIIAHAQAPGEVAFRKNAIIGELTGELVPLDTYADGLVMNIHRPDVAGYPPICQLYCRNNSNWVRLVNHSCKPNAVFKSMVINGRVHMMLSALDHHILDGEEVTASYGTDYFSTGVCLCGHC</sequence>
<protein>
    <submittedName>
        <fullName evidence="2">SET domain-containing protein</fullName>
    </submittedName>
</protein>
<reference evidence="2" key="1">
    <citation type="journal article" date="2020" name="Stud. Mycol.">
        <title>101 Dothideomycetes genomes: a test case for predicting lifestyles and emergence of pathogens.</title>
        <authorList>
            <person name="Haridas S."/>
            <person name="Albert R."/>
            <person name="Binder M."/>
            <person name="Bloem J."/>
            <person name="Labutti K."/>
            <person name="Salamov A."/>
            <person name="Andreopoulos B."/>
            <person name="Baker S."/>
            <person name="Barry K."/>
            <person name="Bills G."/>
            <person name="Bluhm B."/>
            <person name="Cannon C."/>
            <person name="Castanera R."/>
            <person name="Culley D."/>
            <person name="Daum C."/>
            <person name="Ezra D."/>
            <person name="Gonzalez J."/>
            <person name="Henrissat B."/>
            <person name="Kuo A."/>
            <person name="Liang C."/>
            <person name="Lipzen A."/>
            <person name="Lutzoni F."/>
            <person name="Magnuson J."/>
            <person name="Mondo S."/>
            <person name="Nolan M."/>
            <person name="Ohm R."/>
            <person name="Pangilinan J."/>
            <person name="Park H.-J."/>
            <person name="Ramirez L."/>
            <person name="Alfaro M."/>
            <person name="Sun H."/>
            <person name="Tritt A."/>
            <person name="Yoshinaga Y."/>
            <person name="Zwiers L.-H."/>
            <person name="Turgeon B."/>
            <person name="Goodwin S."/>
            <person name="Spatafora J."/>
            <person name="Crous P."/>
            <person name="Grigoriev I."/>
        </authorList>
    </citation>
    <scope>NUCLEOTIDE SEQUENCE</scope>
    <source>
        <strain evidence="2">CBS 122681</strain>
    </source>
</reference>
<organism evidence="2 3">
    <name type="scientific">Lophiostoma macrostomum CBS 122681</name>
    <dbReference type="NCBI Taxonomy" id="1314788"/>
    <lineage>
        <taxon>Eukaryota</taxon>
        <taxon>Fungi</taxon>
        <taxon>Dikarya</taxon>
        <taxon>Ascomycota</taxon>
        <taxon>Pezizomycotina</taxon>
        <taxon>Dothideomycetes</taxon>
        <taxon>Pleosporomycetidae</taxon>
        <taxon>Pleosporales</taxon>
        <taxon>Lophiostomataceae</taxon>
        <taxon>Lophiostoma</taxon>
    </lineage>
</organism>
<dbReference type="PROSITE" id="PS50280">
    <property type="entry name" value="SET"/>
    <property type="match status" value="1"/>
</dbReference>
<proteinExistence type="predicted"/>
<evidence type="ECO:0000259" key="1">
    <source>
        <dbReference type="PROSITE" id="PS50280"/>
    </source>
</evidence>